<dbReference type="EMBL" id="BMMH01000025">
    <property type="protein sequence ID" value="GGL39881.1"/>
    <property type="molecule type" value="Genomic_DNA"/>
</dbReference>
<sequence>MTHLCHSVPKLLSISVFGAPKVHHSAGHLRAPVAAAVADSPAALGVDSASVAVTASTVNTLSDSGFQAVRGGPNYRRIHPARAGPDGGAADQHGQVEHVIAGNNNGVWPPGDPYAEAGWVAYRAARTAPGPGNR</sequence>
<name>A0A917RW59_9NOCA</name>
<protein>
    <submittedName>
        <fullName evidence="1">Uncharacterized protein</fullName>
    </submittedName>
</protein>
<reference evidence="1" key="1">
    <citation type="journal article" date="2014" name="Int. J. Syst. Evol. Microbiol.">
        <title>Complete genome sequence of Corynebacterium casei LMG S-19264T (=DSM 44701T), isolated from a smear-ripened cheese.</title>
        <authorList>
            <consortium name="US DOE Joint Genome Institute (JGI-PGF)"/>
            <person name="Walter F."/>
            <person name="Albersmeier A."/>
            <person name="Kalinowski J."/>
            <person name="Ruckert C."/>
        </authorList>
    </citation>
    <scope>NUCLEOTIDE SEQUENCE</scope>
    <source>
        <strain evidence="1">CGMCC 4.3508</strain>
    </source>
</reference>
<comment type="caution">
    <text evidence="1">The sequence shown here is derived from an EMBL/GenBank/DDBJ whole genome shotgun (WGS) entry which is preliminary data.</text>
</comment>
<dbReference type="Proteomes" id="UP000638263">
    <property type="component" value="Unassembled WGS sequence"/>
</dbReference>
<organism evidence="1 2">
    <name type="scientific">Nocardia jinanensis</name>
    <dbReference type="NCBI Taxonomy" id="382504"/>
    <lineage>
        <taxon>Bacteria</taxon>
        <taxon>Bacillati</taxon>
        <taxon>Actinomycetota</taxon>
        <taxon>Actinomycetes</taxon>
        <taxon>Mycobacteriales</taxon>
        <taxon>Nocardiaceae</taxon>
        <taxon>Nocardia</taxon>
    </lineage>
</organism>
<dbReference type="AlphaFoldDB" id="A0A917RW59"/>
<proteinExistence type="predicted"/>
<evidence type="ECO:0000313" key="2">
    <source>
        <dbReference type="Proteomes" id="UP000638263"/>
    </source>
</evidence>
<evidence type="ECO:0000313" key="1">
    <source>
        <dbReference type="EMBL" id="GGL39881.1"/>
    </source>
</evidence>
<keyword evidence="2" id="KW-1185">Reference proteome</keyword>
<accession>A0A917RW59</accession>
<gene>
    <name evidence="1" type="ORF">GCM10011588_63390</name>
</gene>
<reference evidence="1" key="2">
    <citation type="submission" date="2020-09" db="EMBL/GenBank/DDBJ databases">
        <authorList>
            <person name="Sun Q."/>
            <person name="Zhou Y."/>
        </authorList>
    </citation>
    <scope>NUCLEOTIDE SEQUENCE</scope>
    <source>
        <strain evidence="1">CGMCC 4.3508</strain>
    </source>
</reference>